<protein>
    <submittedName>
        <fullName evidence="2">Uncharacterized protein</fullName>
    </submittedName>
</protein>
<evidence type="ECO:0000313" key="2">
    <source>
        <dbReference type="EMBL" id="KAE8710193.1"/>
    </source>
</evidence>
<accession>A0A6A3B1W9</accession>
<reference evidence="2" key="1">
    <citation type="submission" date="2019-09" db="EMBL/GenBank/DDBJ databases">
        <title>Draft genome information of white flower Hibiscus syriacus.</title>
        <authorList>
            <person name="Kim Y.-M."/>
        </authorList>
    </citation>
    <scope>NUCLEOTIDE SEQUENCE [LARGE SCALE GENOMIC DNA]</scope>
    <source>
        <strain evidence="2">YM2019G1</strain>
    </source>
</reference>
<dbReference type="EMBL" id="VEPZ02000933">
    <property type="protein sequence ID" value="KAE8710193.1"/>
    <property type="molecule type" value="Genomic_DNA"/>
</dbReference>
<feature type="transmembrane region" description="Helical" evidence="1">
    <location>
        <begin position="22"/>
        <end position="48"/>
    </location>
</feature>
<keyword evidence="1" id="KW-1133">Transmembrane helix</keyword>
<organism evidence="2 3">
    <name type="scientific">Hibiscus syriacus</name>
    <name type="common">Rose of Sharon</name>
    <dbReference type="NCBI Taxonomy" id="106335"/>
    <lineage>
        <taxon>Eukaryota</taxon>
        <taxon>Viridiplantae</taxon>
        <taxon>Streptophyta</taxon>
        <taxon>Embryophyta</taxon>
        <taxon>Tracheophyta</taxon>
        <taxon>Spermatophyta</taxon>
        <taxon>Magnoliopsida</taxon>
        <taxon>eudicotyledons</taxon>
        <taxon>Gunneridae</taxon>
        <taxon>Pentapetalae</taxon>
        <taxon>rosids</taxon>
        <taxon>malvids</taxon>
        <taxon>Malvales</taxon>
        <taxon>Malvaceae</taxon>
        <taxon>Malvoideae</taxon>
        <taxon>Hibiscus</taxon>
    </lineage>
</organism>
<evidence type="ECO:0000256" key="1">
    <source>
        <dbReference type="SAM" id="Phobius"/>
    </source>
</evidence>
<comment type="caution">
    <text evidence="2">The sequence shown here is derived from an EMBL/GenBank/DDBJ whole genome shotgun (WGS) entry which is preliminary data.</text>
</comment>
<keyword evidence="3" id="KW-1185">Reference proteome</keyword>
<sequence length="82" mass="9106">MLQSIMISGNSASDEWKSWGSILNIIATTGYYMVLLLYILAAYTVFYVHSKALHGELAEEFAGEYVSLPFDDGKVPRVVSII</sequence>
<evidence type="ECO:0000313" key="3">
    <source>
        <dbReference type="Proteomes" id="UP000436088"/>
    </source>
</evidence>
<gene>
    <name evidence="2" type="ORF">F3Y22_tig00110327pilonHSYRG00149</name>
</gene>
<dbReference type="AlphaFoldDB" id="A0A6A3B1W9"/>
<name>A0A6A3B1W9_HIBSY</name>
<keyword evidence="1" id="KW-0472">Membrane</keyword>
<dbReference type="Proteomes" id="UP000436088">
    <property type="component" value="Unassembled WGS sequence"/>
</dbReference>
<proteinExistence type="predicted"/>
<keyword evidence="1" id="KW-0812">Transmembrane</keyword>